<dbReference type="Proteomes" id="UP000265120">
    <property type="component" value="Chromosome 16"/>
</dbReference>
<protein>
    <submittedName>
        <fullName evidence="1">Uncharacterized protein</fullName>
    </submittedName>
</protein>
<dbReference type="AlphaFoldDB" id="A0A3P8WIX4"/>
<dbReference type="InParanoid" id="A0A3P8WIX4"/>
<sequence>MSTTFRTNTLSDCSIIREKTVIHDCFTVHTGIFYVVLSLLATLGLVGKTPGSVPGVPEAGLLTSQPIFTHDHKQQHCSGEEPTVPREERSTSPTILHLLDLLLLRPSNYCSPVTMRPIFLEPNRE</sequence>
<name>A0A3P8WIX4_CYNSE</name>
<reference evidence="1" key="3">
    <citation type="submission" date="2025-09" db="UniProtKB">
        <authorList>
            <consortium name="Ensembl"/>
        </authorList>
    </citation>
    <scope>IDENTIFICATION</scope>
</reference>
<dbReference type="Ensembl" id="ENSCSET00000026785.1">
    <property type="protein sequence ID" value="ENSCSEP00000026432.1"/>
    <property type="gene ID" value="ENSCSEG00000016895.1"/>
</dbReference>
<proteinExistence type="predicted"/>
<accession>A0A3P8WIX4</accession>
<evidence type="ECO:0000313" key="1">
    <source>
        <dbReference type="Ensembl" id="ENSCSEP00000026432.1"/>
    </source>
</evidence>
<evidence type="ECO:0000313" key="2">
    <source>
        <dbReference type="Proteomes" id="UP000265120"/>
    </source>
</evidence>
<keyword evidence="2" id="KW-1185">Reference proteome</keyword>
<reference evidence="1 2" key="1">
    <citation type="journal article" date="2014" name="Nat. Genet.">
        <title>Whole-genome sequence of a flatfish provides insights into ZW sex chromosome evolution and adaptation to a benthic lifestyle.</title>
        <authorList>
            <person name="Chen S."/>
            <person name="Zhang G."/>
            <person name="Shao C."/>
            <person name="Huang Q."/>
            <person name="Liu G."/>
            <person name="Zhang P."/>
            <person name="Song W."/>
            <person name="An N."/>
            <person name="Chalopin D."/>
            <person name="Volff J.N."/>
            <person name="Hong Y."/>
            <person name="Li Q."/>
            <person name="Sha Z."/>
            <person name="Zhou H."/>
            <person name="Xie M."/>
            <person name="Yu Q."/>
            <person name="Liu Y."/>
            <person name="Xiang H."/>
            <person name="Wang N."/>
            <person name="Wu K."/>
            <person name="Yang C."/>
            <person name="Zhou Q."/>
            <person name="Liao X."/>
            <person name="Yang L."/>
            <person name="Hu Q."/>
            <person name="Zhang J."/>
            <person name="Meng L."/>
            <person name="Jin L."/>
            <person name="Tian Y."/>
            <person name="Lian J."/>
            <person name="Yang J."/>
            <person name="Miao G."/>
            <person name="Liu S."/>
            <person name="Liang Z."/>
            <person name="Yan F."/>
            <person name="Li Y."/>
            <person name="Sun B."/>
            <person name="Zhang H."/>
            <person name="Zhang J."/>
            <person name="Zhu Y."/>
            <person name="Du M."/>
            <person name="Zhao Y."/>
            <person name="Schartl M."/>
            <person name="Tang Q."/>
            <person name="Wang J."/>
        </authorList>
    </citation>
    <scope>NUCLEOTIDE SEQUENCE</scope>
</reference>
<organism evidence="1 2">
    <name type="scientific">Cynoglossus semilaevis</name>
    <name type="common">Tongue sole</name>
    <dbReference type="NCBI Taxonomy" id="244447"/>
    <lineage>
        <taxon>Eukaryota</taxon>
        <taxon>Metazoa</taxon>
        <taxon>Chordata</taxon>
        <taxon>Craniata</taxon>
        <taxon>Vertebrata</taxon>
        <taxon>Euteleostomi</taxon>
        <taxon>Actinopterygii</taxon>
        <taxon>Neopterygii</taxon>
        <taxon>Teleostei</taxon>
        <taxon>Neoteleostei</taxon>
        <taxon>Acanthomorphata</taxon>
        <taxon>Carangaria</taxon>
        <taxon>Pleuronectiformes</taxon>
        <taxon>Pleuronectoidei</taxon>
        <taxon>Cynoglossidae</taxon>
        <taxon>Cynoglossinae</taxon>
        <taxon>Cynoglossus</taxon>
    </lineage>
</organism>
<reference evidence="1" key="2">
    <citation type="submission" date="2025-08" db="UniProtKB">
        <authorList>
            <consortium name="Ensembl"/>
        </authorList>
    </citation>
    <scope>IDENTIFICATION</scope>
</reference>